<keyword evidence="11" id="KW-1185">Reference proteome</keyword>
<feature type="domain" description="2Fe-2S ferredoxin-type" evidence="8">
    <location>
        <begin position="228"/>
        <end position="313"/>
    </location>
</feature>
<dbReference type="Proteomes" id="UP000244867">
    <property type="component" value="Unassembled WGS sequence"/>
</dbReference>
<reference evidence="10 11" key="1">
    <citation type="submission" date="2018-03" db="EMBL/GenBank/DDBJ databases">
        <authorList>
            <person name="Keele B.F."/>
        </authorList>
    </citation>
    <scope>NUCLEOTIDE SEQUENCE [LARGE SCALE GENOMIC DNA]</scope>
    <source>
        <strain evidence="10 11">IB-3</strain>
    </source>
</reference>
<evidence type="ECO:0000256" key="2">
    <source>
        <dbReference type="ARBA" id="ARBA00022630"/>
    </source>
</evidence>
<dbReference type="PROSITE" id="PS51085">
    <property type="entry name" value="2FE2S_FER_2"/>
    <property type="match status" value="1"/>
</dbReference>
<keyword evidence="2" id="KW-0285">Flavoprotein</keyword>
<dbReference type="CDD" id="cd00207">
    <property type="entry name" value="fer2"/>
    <property type="match status" value="1"/>
</dbReference>
<evidence type="ECO:0000256" key="3">
    <source>
        <dbReference type="ARBA" id="ARBA00022714"/>
    </source>
</evidence>
<dbReference type="PROSITE" id="PS51384">
    <property type="entry name" value="FAD_FR"/>
    <property type="match status" value="1"/>
</dbReference>
<keyword evidence="5" id="KW-0560">Oxidoreductase</keyword>
<dbReference type="AlphaFoldDB" id="A0A2R7YSZ2"/>
<dbReference type="CDD" id="cd06185">
    <property type="entry name" value="PDR_like"/>
    <property type="match status" value="1"/>
</dbReference>
<evidence type="ECO:0000313" key="11">
    <source>
        <dbReference type="Proteomes" id="UP000244867"/>
    </source>
</evidence>
<evidence type="ECO:0000259" key="9">
    <source>
        <dbReference type="PROSITE" id="PS51384"/>
    </source>
</evidence>
<dbReference type="InterPro" id="IPR050415">
    <property type="entry name" value="MRET"/>
</dbReference>
<dbReference type="Pfam" id="PF00111">
    <property type="entry name" value="Fer2"/>
    <property type="match status" value="1"/>
</dbReference>
<organism evidence="10 11">
    <name type="scientific">Nocardioides currus</name>
    <dbReference type="NCBI Taxonomy" id="2133958"/>
    <lineage>
        <taxon>Bacteria</taxon>
        <taxon>Bacillati</taxon>
        <taxon>Actinomycetota</taxon>
        <taxon>Actinomycetes</taxon>
        <taxon>Propionibacteriales</taxon>
        <taxon>Nocardioidaceae</taxon>
        <taxon>Nocardioides</taxon>
    </lineage>
</organism>
<evidence type="ECO:0000313" key="10">
    <source>
        <dbReference type="EMBL" id="PUA79527.1"/>
    </source>
</evidence>
<gene>
    <name evidence="10" type="ORF">C7S10_19380</name>
</gene>
<feature type="domain" description="FAD-binding FR-type" evidence="9">
    <location>
        <begin position="3"/>
        <end position="104"/>
    </location>
</feature>
<dbReference type="PANTHER" id="PTHR47354:SF1">
    <property type="entry name" value="CARNITINE MONOOXYGENASE REDUCTASE SUBUNIT"/>
    <property type="match status" value="1"/>
</dbReference>
<protein>
    <submittedName>
        <fullName evidence="10">Oxidoreductase</fullName>
    </submittedName>
</protein>
<dbReference type="PROSITE" id="PS00197">
    <property type="entry name" value="2FE2S_FER_1"/>
    <property type="match status" value="1"/>
</dbReference>
<dbReference type="SUPFAM" id="SSF63380">
    <property type="entry name" value="Riboflavin synthase domain-like"/>
    <property type="match status" value="1"/>
</dbReference>
<dbReference type="InterPro" id="IPR012675">
    <property type="entry name" value="Beta-grasp_dom_sf"/>
</dbReference>
<evidence type="ECO:0000256" key="7">
    <source>
        <dbReference type="ARBA" id="ARBA00023014"/>
    </source>
</evidence>
<dbReference type="Gene3D" id="3.40.50.80">
    <property type="entry name" value="Nucleotide-binding domain of ferredoxin-NADP reductase (FNR) module"/>
    <property type="match status" value="1"/>
</dbReference>
<evidence type="ECO:0000256" key="5">
    <source>
        <dbReference type="ARBA" id="ARBA00023002"/>
    </source>
</evidence>
<keyword evidence="6" id="KW-0408">Iron</keyword>
<proteinExistence type="predicted"/>
<dbReference type="GO" id="GO:0016491">
    <property type="term" value="F:oxidoreductase activity"/>
    <property type="evidence" value="ECO:0007669"/>
    <property type="project" value="UniProtKB-KW"/>
</dbReference>
<dbReference type="InterPro" id="IPR001041">
    <property type="entry name" value="2Fe-2S_ferredoxin-type"/>
</dbReference>
<dbReference type="InterPro" id="IPR036010">
    <property type="entry name" value="2Fe-2S_ferredoxin-like_sf"/>
</dbReference>
<sequence>MRTTDLELVVTARDRHSASVVGLTLSSPDATDLPPWEPGAHIDVRCGEVVRQYSLCGDRATRSSYHIAVLREAEGRGGSAYLHDEVRLGDRLTVSAPRNNFALVEAERYVFIAGGIGITPIVPMLAEATALGKPWTLDYGGRSRSTMAFQRELAELGPQVSVLPEDESGLLGLEALLADPQSGTKIYCCGPAALLNATEKAAAHWPPGSLHIERFVPKALEVSTDREFEVRLARAGTSHRIPPGTSIIDVLADAGVGVPSSCGVGTCGTCESVVLEGVPEHRDSILNDEERAEGTYMMICVSRASSPALVLDI</sequence>
<evidence type="ECO:0000256" key="6">
    <source>
        <dbReference type="ARBA" id="ARBA00023004"/>
    </source>
</evidence>
<name>A0A2R7YSZ2_9ACTN</name>
<dbReference type="SUPFAM" id="SSF54292">
    <property type="entry name" value="2Fe-2S ferredoxin-like"/>
    <property type="match status" value="1"/>
</dbReference>
<dbReference type="GO" id="GO:0046872">
    <property type="term" value="F:metal ion binding"/>
    <property type="evidence" value="ECO:0007669"/>
    <property type="project" value="UniProtKB-KW"/>
</dbReference>
<dbReference type="OrthoDB" id="3807506at2"/>
<comment type="caution">
    <text evidence="10">The sequence shown here is derived from an EMBL/GenBank/DDBJ whole genome shotgun (WGS) entry which is preliminary data.</text>
</comment>
<evidence type="ECO:0000256" key="4">
    <source>
        <dbReference type="ARBA" id="ARBA00022723"/>
    </source>
</evidence>
<dbReference type="PANTHER" id="PTHR47354">
    <property type="entry name" value="NADH OXIDOREDUCTASE HCR"/>
    <property type="match status" value="1"/>
</dbReference>
<keyword evidence="4" id="KW-0479">Metal-binding</keyword>
<keyword evidence="3" id="KW-0001">2Fe-2S</keyword>
<dbReference type="InterPro" id="IPR039261">
    <property type="entry name" value="FNR_nucleotide-bd"/>
</dbReference>
<dbReference type="EMBL" id="PYXZ01000010">
    <property type="protein sequence ID" value="PUA79527.1"/>
    <property type="molecule type" value="Genomic_DNA"/>
</dbReference>
<dbReference type="InterPro" id="IPR006058">
    <property type="entry name" value="2Fe2S_fd_BS"/>
</dbReference>
<accession>A0A2R7YSZ2</accession>
<evidence type="ECO:0000259" key="8">
    <source>
        <dbReference type="PROSITE" id="PS51085"/>
    </source>
</evidence>
<evidence type="ECO:0000256" key="1">
    <source>
        <dbReference type="ARBA" id="ARBA00001974"/>
    </source>
</evidence>
<dbReference type="Gene3D" id="3.10.20.30">
    <property type="match status" value="1"/>
</dbReference>
<dbReference type="Gene3D" id="2.40.30.10">
    <property type="entry name" value="Translation factors"/>
    <property type="match status" value="1"/>
</dbReference>
<keyword evidence="7" id="KW-0411">Iron-sulfur</keyword>
<dbReference type="GO" id="GO:0051537">
    <property type="term" value="F:2 iron, 2 sulfur cluster binding"/>
    <property type="evidence" value="ECO:0007669"/>
    <property type="project" value="UniProtKB-KW"/>
</dbReference>
<dbReference type="PRINTS" id="PR00409">
    <property type="entry name" value="PHDIOXRDTASE"/>
</dbReference>
<dbReference type="InterPro" id="IPR017927">
    <property type="entry name" value="FAD-bd_FR_type"/>
</dbReference>
<dbReference type="InterPro" id="IPR017938">
    <property type="entry name" value="Riboflavin_synthase-like_b-brl"/>
</dbReference>
<dbReference type="SUPFAM" id="SSF52343">
    <property type="entry name" value="Ferredoxin reductase-like, C-terminal NADP-linked domain"/>
    <property type="match status" value="1"/>
</dbReference>
<dbReference type="RefSeq" id="WP_108346097.1">
    <property type="nucleotide sequence ID" value="NZ_PYXZ01000010.1"/>
</dbReference>
<comment type="cofactor">
    <cofactor evidence="1">
        <name>FAD</name>
        <dbReference type="ChEBI" id="CHEBI:57692"/>
    </cofactor>
</comment>